<dbReference type="GO" id="GO:0005737">
    <property type="term" value="C:cytoplasm"/>
    <property type="evidence" value="ECO:0007669"/>
    <property type="project" value="TreeGrafter"/>
</dbReference>
<dbReference type="GO" id="GO:0004674">
    <property type="term" value="F:protein serine/threonine kinase activity"/>
    <property type="evidence" value="ECO:0007669"/>
    <property type="project" value="UniProtKB-KW"/>
</dbReference>
<evidence type="ECO:0000256" key="2">
    <source>
        <dbReference type="ARBA" id="ARBA00022527"/>
    </source>
</evidence>
<dbReference type="InterPro" id="IPR000719">
    <property type="entry name" value="Prot_kinase_dom"/>
</dbReference>
<dbReference type="Gene3D" id="1.10.510.10">
    <property type="entry name" value="Transferase(Phosphotransferase) domain 1"/>
    <property type="match status" value="1"/>
</dbReference>
<evidence type="ECO:0000313" key="11">
    <source>
        <dbReference type="EMBL" id="CDW85463.1"/>
    </source>
</evidence>
<proteinExistence type="predicted"/>
<sequence length="633" mass="73381">MFQNLLGGITSMLKGQGKIYVVQNYTLVEEALLSEGGFAYVYRVHELNDPSKKYALKQIRILDGKLQKMVKSEVELWRKLGTHQNIVRFIESQQTKNPDGTSDMLILCELCTGGTIIDFVEKRNQVLSESEILQIMNDMVQGIKLMHTKGIAHRDLKVENVLIQDGRFKLADFGSASTDFLDFKSATKQEISKAMESYEKYTTLTYRPPEMIDQYAQYTVDLKVDIWMLGCILYTICFARHPFQDAQKLAILNAHYIMVNNDQKYKYISEKMKDFIRLMLTPDPSKRPSIHDIEFILNNYQSMEQIQLNDDAMQIKQRQSVHENTNQIKNKQPVVKSQAIDNKSKENDINFVFQKDQVNDTIAEQKAEENSNAFSWDSDWASKITKEQIQEQKIEIDLDFNPFKDVSQNDLESVKISDNTDNKGGFQLSYNPFDYVTNVIQSIAERFDKQKELTGDQDFEAQVEVNQDNNNDWKFSFDELSKGKADQQLDEFDVNQDENTKDSWTSWDTDETKNDTTKIIEFDNQEEDKAMSEPHQRMTHKPNKFDDEEAPNMFNQISELKSGKSNTNVSQLSIEKIDPNSSRKQHNQQKGIAKSWCNSFNSSQSKEQPQRNNICTWTSDIVTKFREFMSSTE</sequence>
<dbReference type="PANTHER" id="PTHR22967:SF57">
    <property type="entry name" value="AUXILIN, ISOFORM A-RELATED"/>
    <property type="match status" value="1"/>
</dbReference>
<keyword evidence="6" id="KW-0067">ATP-binding</keyword>
<evidence type="ECO:0000313" key="12">
    <source>
        <dbReference type="Proteomes" id="UP000039865"/>
    </source>
</evidence>
<dbReference type="Pfam" id="PF00069">
    <property type="entry name" value="Pkinase"/>
    <property type="match status" value="1"/>
</dbReference>
<evidence type="ECO:0000256" key="4">
    <source>
        <dbReference type="ARBA" id="ARBA00022741"/>
    </source>
</evidence>
<keyword evidence="5 11" id="KW-0418">Kinase</keyword>
<dbReference type="Proteomes" id="UP000039865">
    <property type="component" value="Unassembled WGS sequence"/>
</dbReference>
<evidence type="ECO:0000256" key="5">
    <source>
        <dbReference type="ARBA" id="ARBA00022777"/>
    </source>
</evidence>
<dbReference type="PROSITE" id="PS50011">
    <property type="entry name" value="PROTEIN_KINASE_DOM"/>
    <property type="match status" value="1"/>
</dbReference>
<feature type="compositionally biased region" description="Polar residues" evidence="9">
    <location>
        <begin position="596"/>
        <end position="612"/>
    </location>
</feature>
<evidence type="ECO:0000256" key="6">
    <source>
        <dbReference type="ARBA" id="ARBA00022840"/>
    </source>
</evidence>
<evidence type="ECO:0000256" key="7">
    <source>
        <dbReference type="ARBA" id="ARBA00047899"/>
    </source>
</evidence>
<gene>
    <name evidence="11" type="primary">Contig14616.g15567</name>
    <name evidence="11" type="ORF">STYLEM_14540</name>
</gene>
<dbReference type="PANTHER" id="PTHR22967">
    <property type="entry name" value="SERINE/THREONINE PROTEIN KINASE"/>
    <property type="match status" value="1"/>
</dbReference>
<protein>
    <recommendedName>
        <fullName evidence="1">non-specific serine/threonine protein kinase</fullName>
        <ecNumber evidence="1">2.7.11.1</ecNumber>
    </recommendedName>
</protein>
<dbReference type="SMART" id="SM00220">
    <property type="entry name" value="S_TKc"/>
    <property type="match status" value="1"/>
</dbReference>
<organism evidence="11 12">
    <name type="scientific">Stylonychia lemnae</name>
    <name type="common">Ciliate</name>
    <dbReference type="NCBI Taxonomy" id="5949"/>
    <lineage>
        <taxon>Eukaryota</taxon>
        <taxon>Sar</taxon>
        <taxon>Alveolata</taxon>
        <taxon>Ciliophora</taxon>
        <taxon>Intramacronucleata</taxon>
        <taxon>Spirotrichea</taxon>
        <taxon>Stichotrichia</taxon>
        <taxon>Sporadotrichida</taxon>
        <taxon>Oxytrichidae</taxon>
        <taxon>Stylonychinae</taxon>
        <taxon>Stylonychia</taxon>
    </lineage>
</organism>
<keyword evidence="4" id="KW-0547">Nucleotide-binding</keyword>
<keyword evidence="2" id="KW-0723">Serine/threonine-protein kinase</keyword>
<dbReference type="InParanoid" id="A0A078AXF2"/>
<dbReference type="AlphaFoldDB" id="A0A078AXF2"/>
<comment type="catalytic activity">
    <reaction evidence="8">
        <text>L-seryl-[protein] + ATP = O-phospho-L-seryl-[protein] + ADP + H(+)</text>
        <dbReference type="Rhea" id="RHEA:17989"/>
        <dbReference type="Rhea" id="RHEA-COMP:9863"/>
        <dbReference type="Rhea" id="RHEA-COMP:11604"/>
        <dbReference type="ChEBI" id="CHEBI:15378"/>
        <dbReference type="ChEBI" id="CHEBI:29999"/>
        <dbReference type="ChEBI" id="CHEBI:30616"/>
        <dbReference type="ChEBI" id="CHEBI:83421"/>
        <dbReference type="ChEBI" id="CHEBI:456216"/>
        <dbReference type="EC" id="2.7.11.1"/>
    </reaction>
</comment>
<dbReference type="InterPro" id="IPR008271">
    <property type="entry name" value="Ser/Thr_kinase_AS"/>
</dbReference>
<dbReference type="SUPFAM" id="SSF56112">
    <property type="entry name" value="Protein kinase-like (PK-like)"/>
    <property type="match status" value="1"/>
</dbReference>
<dbReference type="EC" id="2.7.11.1" evidence="1"/>
<comment type="catalytic activity">
    <reaction evidence="7">
        <text>L-threonyl-[protein] + ATP = O-phospho-L-threonyl-[protein] + ADP + H(+)</text>
        <dbReference type="Rhea" id="RHEA:46608"/>
        <dbReference type="Rhea" id="RHEA-COMP:11060"/>
        <dbReference type="Rhea" id="RHEA-COMP:11605"/>
        <dbReference type="ChEBI" id="CHEBI:15378"/>
        <dbReference type="ChEBI" id="CHEBI:30013"/>
        <dbReference type="ChEBI" id="CHEBI:30616"/>
        <dbReference type="ChEBI" id="CHEBI:61977"/>
        <dbReference type="ChEBI" id="CHEBI:456216"/>
        <dbReference type="EC" id="2.7.11.1"/>
    </reaction>
</comment>
<evidence type="ECO:0000256" key="9">
    <source>
        <dbReference type="SAM" id="MobiDB-lite"/>
    </source>
</evidence>
<dbReference type="GO" id="GO:0005524">
    <property type="term" value="F:ATP binding"/>
    <property type="evidence" value="ECO:0007669"/>
    <property type="project" value="UniProtKB-KW"/>
</dbReference>
<reference evidence="11 12" key="1">
    <citation type="submission" date="2014-06" db="EMBL/GenBank/DDBJ databases">
        <authorList>
            <person name="Swart Estienne"/>
        </authorList>
    </citation>
    <scope>NUCLEOTIDE SEQUENCE [LARGE SCALE GENOMIC DNA]</scope>
    <source>
        <strain evidence="11 12">130c</strain>
    </source>
</reference>
<feature type="compositionally biased region" description="Polar residues" evidence="9">
    <location>
        <begin position="553"/>
        <end position="573"/>
    </location>
</feature>
<dbReference type="InterPro" id="IPR011009">
    <property type="entry name" value="Kinase-like_dom_sf"/>
</dbReference>
<name>A0A078AXF2_STYLE</name>
<evidence type="ECO:0000256" key="3">
    <source>
        <dbReference type="ARBA" id="ARBA00022679"/>
    </source>
</evidence>
<keyword evidence="12" id="KW-1185">Reference proteome</keyword>
<feature type="region of interest" description="Disordered" evidence="9">
    <location>
        <begin position="528"/>
        <end position="612"/>
    </location>
</feature>
<accession>A0A078AXF2</accession>
<evidence type="ECO:0000256" key="1">
    <source>
        <dbReference type="ARBA" id="ARBA00012513"/>
    </source>
</evidence>
<keyword evidence="3" id="KW-0808">Transferase</keyword>
<dbReference type="PROSITE" id="PS00108">
    <property type="entry name" value="PROTEIN_KINASE_ST"/>
    <property type="match status" value="1"/>
</dbReference>
<evidence type="ECO:0000259" key="10">
    <source>
        <dbReference type="PROSITE" id="PS50011"/>
    </source>
</evidence>
<evidence type="ECO:0000256" key="8">
    <source>
        <dbReference type="ARBA" id="ARBA00048679"/>
    </source>
</evidence>
<dbReference type="OrthoDB" id="248923at2759"/>
<feature type="domain" description="Protein kinase" evidence="10">
    <location>
        <begin position="27"/>
        <end position="303"/>
    </location>
</feature>
<dbReference type="EMBL" id="CCKQ01013764">
    <property type="protein sequence ID" value="CDW85463.1"/>
    <property type="molecule type" value="Genomic_DNA"/>
</dbReference>